<organism evidence="11 12">
    <name type="scientific">Streptobacillus moniliformis (strain ATCC 14647 / DSM 12112 / NCTC 10651 / 9901)</name>
    <dbReference type="NCBI Taxonomy" id="519441"/>
    <lineage>
        <taxon>Bacteria</taxon>
        <taxon>Fusobacteriati</taxon>
        <taxon>Fusobacteriota</taxon>
        <taxon>Fusobacteriia</taxon>
        <taxon>Fusobacteriales</taxon>
        <taxon>Leptotrichiaceae</taxon>
        <taxon>Streptobacillus</taxon>
    </lineage>
</organism>
<keyword evidence="6 10" id="KW-0808">Transferase</keyword>
<dbReference type="HOGENOM" id="CLU_014132_1_0_0"/>
<evidence type="ECO:0000256" key="1">
    <source>
        <dbReference type="ARBA" id="ARBA00000439"/>
    </source>
</evidence>
<sequence>MRKAGILLHPTSLSGKEGIGTLGFEAYRFIDFLKKSKQKLWQIFPLGPTGYGDSPYQCFSAFAGNPYLIDLETLVQEGYLDYSVLDTNFGDNKENIDYGMIYTNKLPILRSAFEKFNIENEDFIKFNIENDYWLDNYSLFAALKTYFNGESWSNWPNELKNRDNGAIKEYKVKLADEINYQKFLQYIFLKQWKSVKSYANQNGIEIIGDIPIFVSMDSADAWSNPEIFLFDKDRNPVKVAGVPPDYFSATGQLWGNPLFDWNKLKETGYKWWIDRVKANLSLYDIIRIDHFRGFESYWAVNYGETTAINGKWEKGPGIDLFNAIKKSLGEINIIAEDLGILTDEVVELKESAGFPGMKILQFAFDKDPENEYLPHNYEKNTVVYTGTHDNDTTNSWYFKLNDMQKGEVRDYLNVSDDSYIVYSMIRLALRSVAETAIIPMQDYLNLGEFARINTPGLASGNWQWRLNGWELNDDLASTIAHITEIYGR</sequence>
<evidence type="ECO:0000256" key="9">
    <source>
        <dbReference type="ARBA" id="ARBA00031501"/>
    </source>
</evidence>
<gene>
    <name evidence="11" type="ordered locus">Smon_0816</name>
</gene>
<comment type="catalytic activity">
    <reaction evidence="1 10">
        <text>Transfers a segment of a (1-&gt;4)-alpha-D-glucan to a new position in an acceptor, which may be glucose or a (1-&gt;4)-alpha-D-glucan.</text>
        <dbReference type="EC" id="2.4.1.25"/>
    </reaction>
</comment>
<evidence type="ECO:0000256" key="6">
    <source>
        <dbReference type="ARBA" id="ARBA00022679"/>
    </source>
</evidence>
<dbReference type="Proteomes" id="UP000002072">
    <property type="component" value="Chromosome"/>
</dbReference>
<dbReference type="NCBIfam" id="NF011080">
    <property type="entry name" value="PRK14508.1-3"/>
    <property type="match status" value="1"/>
</dbReference>
<dbReference type="InterPro" id="IPR017853">
    <property type="entry name" value="GH"/>
</dbReference>
<dbReference type="PANTHER" id="PTHR32438">
    <property type="entry name" value="4-ALPHA-GLUCANOTRANSFERASE DPE1, CHLOROPLASTIC/AMYLOPLASTIC"/>
    <property type="match status" value="1"/>
</dbReference>
<dbReference type="Gene3D" id="3.20.20.80">
    <property type="entry name" value="Glycosidases"/>
    <property type="match status" value="1"/>
</dbReference>
<protein>
    <recommendedName>
        <fullName evidence="4 10">4-alpha-glucanotransferase</fullName>
        <ecNumber evidence="3 10">2.4.1.25</ecNumber>
    </recommendedName>
    <alternativeName>
        <fullName evidence="8 10">Amylomaltase</fullName>
    </alternativeName>
    <alternativeName>
        <fullName evidence="9 10">Disproportionating enzyme</fullName>
    </alternativeName>
</protein>
<dbReference type="GO" id="GO:0005975">
    <property type="term" value="P:carbohydrate metabolic process"/>
    <property type="evidence" value="ECO:0007669"/>
    <property type="project" value="InterPro"/>
</dbReference>
<dbReference type="GeneID" id="29674134"/>
<dbReference type="Pfam" id="PF02446">
    <property type="entry name" value="Glyco_hydro_77"/>
    <property type="match status" value="1"/>
</dbReference>
<evidence type="ECO:0000256" key="3">
    <source>
        <dbReference type="ARBA" id="ARBA00012560"/>
    </source>
</evidence>
<evidence type="ECO:0000313" key="12">
    <source>
        <dbReference type="Proteomes" id="UP000002072"/>
    </source>
</evidence>
<evidence type="ECO:0000256" key="10">
    <source>
        <dbReference type="RuleBase" id="RU361207"/>
    </source>
</evidence>
<dbReference type="eggNOG" id="COG1640">
    <property type="taxonomic scope" value="Bacteria"/>
</dbReference>
<dbReference type="STRING" id="519441.Smon_0816"/>
<dbReference type="SUPFAM" id="SSF51445">
    <property type="entry name" value="(Trans)glycosidases"/>
    <property type="match status" value="1"/>
</dbReference>
<evidence type="ECO:0000256" key="4">
    <source>
        <dbReference type="ARBA" id="ARBA00020295"/>
    </source>
</evidence>
<name>D1AYA8_STRM9</name>
<dbReference type="PANTHER" id="PTHR32438:SF5">
    <property type="entry name" value="4-ALPHA-GLUCANOTRANSFERASE DPE1, CHLOROPLASTIC_AMYLOPLASTIC"/>
    <property type="match status" value="1"/>
</dbReference>
<dbReference type="AlphaFoldDB" id="D1AYA8"/>
<dbReference type="InterPro" id="IPR003385">
    <property type="entry name" value="Glyco_hydro_77"/>
</dbReference>
<evidence type="ECO:0000256" key="5">
    <source>
        <dbReference type="ARBA" id="ARBA00022676"/>
    </source>
</evidence>
<dbReference type="EC" id="2.4.1.25" evidence="3 10"/>
<evidence type="ECO:0000313" key="11">
    <source>
        <dbReference type="EMBL" id="ACZ01284.1"/>
    </source>
</evidence>
<evidence type="ECO:0000256" key="2">
    <source>
        <dbReference type="ARBA" id="ARBA00005684"/>
    </source>
</evidence>
<dbReference type="OrthoDB" id="9811841at2"/>
<dbReference type="RefSeq" id="WP_012858835.1">
    <property type="nucleotide sequence ID" value="NC_013515.1"/>
</dbReference>
<keyword evidence="7 10" id="KW-0119">Carbohydrate metabolism</keyword>
<keyword evidence="12" id="KW-1185">Reference proteome</keyword>
<dbReference type="GO" id="GO:0004134">
    <property type="term" value="F:4-alpha-glucanotransferase activity"/>
    <property type="evidence" value="ECO:0007669"/>
    <property type="project" value="UniProtKB-EC"/>
</dbReference>
<proteinExistence type="inferred from homology"/>
<dbReference type="NCBIfam" id="TIGR00217">
    <property type="entry name" value="malQ"/>
    <property type="match status" value="1"/>
</dbReference>
<accession>D1AYA8</accession>
<dbReference type="CAZy" id="GH77">
    <property type="family name" value="Glycoside Hydrolase Family 77"/>
</dbReference>
<reference evidence="11 12" key="1">
    <citation type="journal article" date="2009" name="Stand. Genomic Sci.">
        <title>Complete genome sequence of Streptobacillus moniliformis type strain (9901T).</title>
        <authorList>
            <person name="Nolan M."/>
            <person name="Gronow S."/>
            <person name="Lapidus A."/>
            <person name="Ivanova N."/>
            <person name="Copeland A."/>
            <person name="Lucas S."/>
            <person name="Del Rio T.G."/>
            <person name="Chen F."/>
            <person name="Tice H."/>
            <person name="Pitluck S."/>
            <person name="Cheng J.F."/>
            <person name="Sims D."/>
            <person name="Meincke L."/>
            <person name="Bruce D."/>
            <person name="Goodwin L."/>
            <person name="Brettin T."/>
            <person name="Han C."/>
            <person name="Detter J.C."/>
            <person name="Ovchinikova G."/>
            <person name="Pati A."/>
            <person name="Mavromatis K."/>
            <person name="Mikhailova N."/>
            <person name="Chen A."/>
            <person name="Palaniappan K."/>
            <person name="Land M."/>
            <person name="Hauser L."/>
            <person name="Chang Y.J."/>
            <person name="Jeffries C.D."/>
            <person name="Rohde M."/>
            <person name="Sproer C."/>
            <person name="Goker M."/>
            <person name="Bristow J."/>
            <person name="Eisen J.A."/>
            <person name="Markowitz V."/>
            <person name="Hugenholtz P."/>
            <person name="Kyrpides N.C."/>
            <person name="Klenk H.P."/>
            <person name="Chain P."/>
        </authorList>
    </citation>
    <scope>NUCLEOTIDE SEQUENCE [LARGE SCALE GENOMIC DNA]</scope>
    <source>
        <strain evidence="12">ATCC 14647 / DSM 12112 / NCTC 10651 / 9901</strain>
    </source>
</reference>
<evidence type="ECO:0000256" key="7">
    <source>
        <dbReference type="ARBA" id="ARBA00023277"/>
    </source>
</evidence>
<keyword evidence="5 10" id="KW-0328">Glycosyltransferase</keyword>
<dbReference type="EMBL" id="CP001779">
    <property type="protein sequence ID" value="ACZ01284.1"/>
    <property type="molecule type" value="Genomic_DNA"/>
</dbReference>
<comment type="similarity">
    <text evidence="2 10">Belongs to the disproportionating enzyme family.</text>
</comment>
<dbReference type="KEGG" id="smf:Smon_0816"/>
<dbReference type="NCBIfam" id="NF011079">
    <property type="entry name" value="PRK14508.1-2"/>
    <property type="match status" value="1"/>
</dbReference>
<evidence type="ECO:0000256" key="8">
    <source>
        <dbReference type="ARBA" id="ARBA00031423"/>
    </source>
</evidence>